<evidence type="ECO:0000256" key="1">
    <source>
        <dbReference type="SAM" id="MobiDB-lite"/>
    </source>
</evidence>
<dbReference type="OrthoDB" id="3252135at2759"/>
<dbReference type="AlphaFoldDB" id="A0A9P5NYA3"/>
<organism evidence="2 3">
    <name type="scientific">Gymnopilus junonius</name>
    <name type="common">Spectacular rustgill mushroom</name>
    <name type="synonym">Gymnopilus spectabilis subsp. junonius</name>
    <dbReference type="NCBI Taxonomy" id="109634"/>
    <lineage>
        <taxon>Eukaryota</taxon>
        <taxon>Fungi</taxon>
        <taxon>Dikarya</taxon>
        <taxon>Basidiomycota</taxon>
        <taxon>Agaricomycotina</taxon>
        <taxon>Agaricomycetes</taxon>
        <taxon>Agaricomycetidae</taxon>
        <taxon>Agaricales</taxon>
        <taxon>Agaricineae</taxon>
        <taxon>Hymenogastraceae</taxon>
        <taxon>Gymnopilus</taxon>
    </lineage>
</organism>
<dbReference type="Proteomes" id="UP000724874">
    <property type="component" value="Unassembled WGS sequence"/>
</dbReference>
<reference evidence="2" key="1">
    <citation type="submission" date="2020-11" db="EMBL/GenBank/DDBJ databases">
        <authorList>
            <consortium name="DOE Joint Genome Institute"/>
            <person name="Ahrendt S."/>
            <person name="Riley R."/>
            <person name="Andreopoulos W."/>
            <person name="LaButti K."/>
            <person name="Pangilinan J."/>
            <person name="Ruiz-duenas F.J."/>
            <person name="Barrasa J.M."/>
            <person name="Sanchez-Garcia M."/>
            <person name="Camarero S."/>
            <person name="Miyauchi S."/>
            <person name="Serrano A."/>
            <person name="Linde D."/>
            <person name="Babiker R."/>
            <person name="Drula E."/>
            <person name="Ayuso-Fernandez I."/>
            <person name="Pacheco R."/>
            <person name="Padilla G."/>
            <person name="Ferreira P."/>
            <person name="Barriuso J."/>
            <person name="Kellner H."/>
            <person name="Castanera R."/>
            <person name="Alfaro M."/>
            <person name="Ramirez L."/>
            <person name="Pisabarro A.G."/>
            <person name="Kuo A."/>
            <person name="Tritt A."/>
            <person name="Lipzen A."/>
            <person name="He G."/>
            <person name="Yan M."/>
            <person name="Ng V."/>
            <person name="Cullen D."/>
            <person name="Martin F."/>
            <person name="Rosso M.-N."/>
            <person name="Henrissat B."/>
            <person name="Hibbett D."/>
            <person name="Martinez A.T."/>
            <person name="Grigoriev I.V."/>
        </authorList>
    </citation>
    <scope>NUCLEOTIDE SEQUENCE</scope>
    <source>
        <strain evidence="2">AH 44721</strain>
    </source>
</reference>
<proteinExistence type="predicted"/>
<evidence type="ECO:0000313" key="2">
    <source>
        <dbReference type="EMBL" id="KAF8908861.1"/>
    </source>
</evidence>
<evidence type="ECO:0000313" key="3">
    <source>
        <dbReference type="Proteomes" id="UP000724874"/>
    </source>
</evidence>
<comment type="caution">
    <text evidence="2">The sequence shown here is derived from an EMBL/GenBank/DDBJ whole genome shotgun (WGS) entry which is preliminary data.</text>
</comment>
<dbReference type="EMBL" id="JADNYJ010000010">
    <property type="protein sequence ID" value="KAF8908861.1"/>
    <property type="molecule type" value="Genomic_DNA"/>
</dbReference>
<name>A0A9P5NYA3_GYMJU</name>
<keyword evidence="3" id="KW-1185">Reference proteome</keyword>
<sequence length="444" mass="48651">MDYENSPSSSELPSYSPSSPSPSYTCQLGSGERLLEHTPQSHSSQNPTSLFIKKAGRSTVILNGQEDGATMPAYGRQAIISGNLLLEQSESIIEVVLKVKAKLDTTISEAGGTSIRLVDDSYTLWSQSLSSSTGQKTTCPDQVHFSARLPITFQHSGKTYPLPPSYSASYFAIPSLIVRSSYTLHFIITRIRHRKLDLWPKTKQILIPFSYCPKTRANRPIIPSPCFFSSVKTSPEEWHQAISPLKTRPNAKMDPLYCHLFVPAGRIYGLADTIPFHVQLSGNICALQDLCCGAELGRVMSVDSDTTVVSNSSKRAQTSPPLLRVSLLRQVSVSMRSVNSWKNTAMGQATLWPIPPDLGSCCSSTAQCREGHVDWEGEVQCNKDITVGAFEAGNVNVKDFITLVLTPPQPYKSPWLQLQVTIPIRLVTDSFAEVTGLEVGLAQS</sequence>
<feature type="compositionally biased region" description="Low complexity" evidence="1">
    <location>
        <begin position="1"/>
        <end position="23"/>
    </location>
</feature>
<feature type="region of interest" description="Disordered" evidence="1">
    <location>
        <begin position="1"/>
        <end position="28"/>
    </location>
</feature>
<gene>
    <name evidence="2" type="ORF">CPB84DRAFT_1766171</name>
</gene>
<accession>A0A9P5NYA3</accession>
<protein>
    <submittedName>
        <fullName evidence="2">Uncharacterized protein</fullName>
    </submittedName>
</protein>